<dbReference type="GeneID" id="87811745"/>
<feature type="region of interest" description="Disordered" evidence="1">
    <location>
        <begin position="86"/>
        <end position="114"/>
    </location>
</feature>
<organism evidence="2 3">
    <name type="scientific">Vanrija pseudolonga</name>
    <dbReference type="NCBI Taxonomy" id="143232"/>
    <lineage>
        <taxon>Eukaryota</taxon>
        <taxon>Fungi</taxon>
        <taxon>Dikarya</taxon>
        <taxon>Basidiomycota</taxon>
        <taxon>Agaricomycotina</taxon>
        <taxon>Tremellomycetes</taxon>
        <taxon>Trichosporonales</taxon>
        <taxon>Trichosporonaceae</taxon>
        <taxon>Vanrija</taxon>
    </lineage>
</organism>
<protein>
    <submittedName>
        <fullName evidence="2">Uncharacterized protein</fullName>
    </submittedName>
</protein>
<accession>A0AAF0YIH0</accession>
<keyword evidence="3" id="KW-1185">Reference proteome</keyword>
<dbReference type="RefSeq" id="XP_062631107.1">
    <property type="nucleotide sequence ID" value="XM_062775123.1"/>
</dbReference>
<sequence>MSANPLRWLRRDEPSVDWALVHQLVNTGVEPDMAISIIERAQNDVGLLAELIAHERHSVAPAPAEEASKPKDTGLRAKAAAVLRPRAWSGASATSRPSLESESTTAPSPVPVIRVDDCRICTEEELSERAEGLRAQ</sequence>
<dbReference type="EMBL" id="CP086719">
    <property type="protein sequence ID" value="WOO85081.1"/>
    <property type="molecule type" value="Genomic_DNA"/>
</dbReference>
<feature type="compositionally biased region" description="Polar residues" evidence="1">
    <location>
        <begin position="91"/>
        <end position="107"/>
    </location>
</feature>
<reference evidence="2" key="1">
    <citation type="submission" date="2023-10" db="EMBL/GenBank/DDBJ databases">
        <authorList>
            <person name="Noh H."/>
        </authorList>
    </citation>
    <scope>NUCLEOTIDE SEQUENCE</scope>
    <source>
        <strain evidence="2">DUCC4014</strain>
    </source>
</reference>
<gene>
    <name evidence="2" type="ORF">LOC62_06G008581</name>
</gene>
<evidence type="ECO:0000313" key="3">
    <source>
        <dbReference type="Proteomes" id="UP000827549"/>
    </source>
</evidence>
<evidence type="ECO:0000313" key="2">
    <source>
        <dbReference type="EMBL" id="WOO85081.1"/>
    </source>
</evidence>
<evidence type="ECO:0000256" key="1">
    <source>
        <dbReference type="SAM" id="MobiDB-lite"/>
    </source>
</evidence>
<dbReference type="AlphaFoldDB" id="A0AAF0YIH0"/>
<proteinExistence type="predicted"/>
<dbReference type="Proteomes" id="UP000827549">
    <property type="component" value="Chromosome 6"/>
</dbReference>
<name>A0AAF0YIH0_9TREE</name>